<reference evidence="3 4" key="1">
    <citation type="submission" date="2021-08" db="EMBL/GenBank/DDBJ databases">
        <title>Comparative Genomics Analysis of the Genus Qipengyuania Reveals Extensive Genetic Diversity and Metabolic Versatility, Including the Description of Fifteen Novel Species.</title>
        <authorList>
            <person name="Liu Y."/>
        </authorList>
    </citation>
    <scope>NUCLEOTIDE SEQUENCE [LARGE SCALE GENOMIC DNA]</scope>
    <source>
        <strain evidence="3 4">1NDH17</strain>
    </source>
</reference>
<organism evidence="3 4">
    <name type="scientific">Qipengyuania polymorpha</name>
    <dbReference type="NCBI Taxonomy" id="2867234"/>
    <lineage>
        <taxon>Bacteria</taxon>
        <taxon>Pseudomonadati</taxon>
        <taxon>Pseudomonadota</taxon>
        <taxon>Alphaproteobacteria</taxon>
        <taxon>Sphingomonadales</taxon>
        <taxon>Erythrobacteraceae</taxon>
        <taxon>Qipengyuania</taxon>
    </lineage>
</organism>
<sequence>MGDANTNKLLYVLCAIAFAAVIFNQLTRERSPAYEPQSSLDEITRYTRATLEDLQERSITQNQEFCGVVYEDEAGKLHTAKIYDGTRATCAFDWGLPLGNNVVASFHTHGGYDVGFDSEMPSIEDLASDIDARIYGFISTPGGRLWQTDWRQETVIQICGEACLRQDPRYAGTQKERLALSYTFDDLQTRGGYGTRAE</sequence>
<evidence type="ECO:0000313" key="4">
    <source>
        <dbReference type="Proteomes" id="UP000783253"/>
    </source>
</evidence>
<dbReference type="EMBL" id="JAIGNK010000001">
    <property type="protein sequence ID" value="MBX7457645.1"/>
    <property type="molecule type" value="Genomic_DNA"/>
</dbReference>
<proteinExistence type="predicted"/>
<keyword evidence="1" id="KW-1133">Transmembrane helix</keyword>
<keyword evidence="4" id="KW-1185">Reference proteome</keyword>
<name>A0ABS7J002_9SPHN</name>
<evidence type="ECO:0000313" key="3">
    <source>
        <dbReference type="EMBL" id="MBX7457645.1"/>
    </source>
</evidence>
<gene>
    <name evidence="3" type="ORF">K3152_05235</name>
</gene>
<feature type="domain" description="DUF4329" evidence="2">
    <location>
        <begin position="47"/>
        <end position="160"/>
    </location>
</feature>
<keyword evidence="1" id="KW-0812">Transmembrane</keyword>
<keyword evidence="1" id="KW-0472">Membrane</keyword>
<comment type="caution">
    <text evidence="3">The sequence shown here is derived from an EMBL/GenBank/DDBJ whole genome shotgun (WGS) entry which is preliminary data.</text>
</comment>
<evidence type="ECO:0000256" key="1">
    <source>
        <dbReference type="SAM" id="Phobius"/>
    </source>
</evidence>
<evidence type="ECO:0000259" key="2">
    <source>
        <dbReference type="Pfam" id="PF14220"/>
    </source>
</evidence>
<dbReference type="InterPro" id="IPR025479">
    <property type="entry name" value="DUF4329"/>
</dbReference>
<dbReference type="RefSeq" id="WP_221573008.1">
    <property type="nucleotide sequence ID" value="NZ_JAIGNK010000001.1"/>
</dbReference>
<accession>A0ABS7J002</accession>
<feature type="transmembrane region" description="Helical" evidence="1">
    <location>
        <begin position="9"/>
        <end position="27"/>
    </location>
</feature>
<protein>
    <submittedName>
        <fullName evidence="3">DUF4329 domain-containing protein</fullName>
    </submittedName>
</protein>
<dbReference type="Pfam" id="PF14220">
    <property type="entry name" value="DUF4329"/>
    <property type="match status" value="1"/>
</dbReference>
<dbReference type="Proteomes" id="UP000783253">
    <property type="component" value="Unassembled WGS sequence"/>
</dbReference>
<dbReference type="SUPFAM" id="SSF102712">
    <property type="entry name" value="JAB1/MPN domain"/>
    <property type="match status" value="1"/>
</dbReference>